<sequence>MAAGADSGSEGGLDLGSLLSTLRRRLLLIAGITAALAGAAGLRAYLSPPSYSATFEILIQPQSAETEVISSLSEVPVNQQETELTLGDQTRILTSPGVLKPVVDDLRAKGLEGCVPPAQAASTGTSEEELNRTCYSQVKSRLGLQLTKESRIVRATYRGASSQDVEYVANLIARTFLDYGLASRQRDLQQGLKFLEDKIPDAGKRVDELQGNLQSLRQGSNLITPEAEGSKLSGQIADFENEYRAVLIELEENLTRYEELERQLSDRPQDVSVSSVLSSNSRYQTLVEQLLTLDSQIAQASTIFRSTSDDMQVLQEQRQNLLALMAREGANAQQELMGQIEVLAAREAALSSTLANLNVDVGQLAGVTREFTDLERELTIANTNLSQLLERRETLQIEAAQRELPWELITPATVATDVANLSNNLVLGGLLGLLLGVGLALALDSQKDVLYTARDLKRVTPVPILGLIPHNGAVERGYDEQHLLSLYQVIDEMLNGQGPKKGDLPIEDLYAYREAFRSLVANLQRLDADRPLRSLVISSADNQLADSTTAAYLAWAAAELGNRVLLIDADFRFPHLHNFLELPNQQGFANILAGELDLKNVIKRSPTEPNLFVLTTGTTEIDPARLLSSSKMTQFVAKTESYFDLIIYDSPPFSEYADAALLSAETSGLVLVSHLGTVKSIQLEQALEKLWIAKIPLVGLIAKEAVSKLSLLPV</sequence>
<dbReference type="SUPFAM" id="SSF52540">
    <property type="entry name" value="P-loop containing nucleoside triphosphate hydrolases"/>
    <property type="match status" value="1"/>
</dbReference>
<dbReference type="PANTHER" id="PTHR32309">
    <property type="entry name" value="TYROSINE-PROTEIN KINASE"/>
    <property type="match status" value="1"/>
</dbReference>
<feature type="domain" description="Polysaccharide chain length determinant N-terminal" evidence="10">
    <location>
        <begin position="13"/>
        <end position="106"/>
    </location>
</feature>
<gene>
    <name evidence="11" type="ORF">NIES30_10260</name>
</gene>
<dbReference type="PANTHER" id="PTHR32309:SF13">
    <property type="entry name" value="FERRIC ENTEROBACTIN TRANSPORT PROTEIN FEPE"/>
    <property type="match status" value="1"/>
</dbReference>
<evidence type="ECO:0000259" key="10">
    <source>
        <dbReference type="Pfam" id="PF02706"/>
    </source>
</evidence>
<dbReference type="Proteomes" id="UP000185557">
    <property type="component" value="Unassembled WGS sequence"/>
</dbReference>
<dbReference type="InterPro" id="IPR003856">
    <property type="entry name" value="LPS_length_determ_N"/>
</dbReference>
<dbReference type="STRING" id="549789.NIES30_10260"/>
<keyword evidence="6" id="KW-0067">ATP-binding</keyword>
<feature type="coiled-coil region" evidence="9">
    <location>
        <begin position="371"/>
        <end position="398"/>
    </location>
</feature>
<dbReference type="NCBIfam" id="TIGR01007">
    <property type="entry name" value="eps_fam"/>
    <property type="match status" value="1"/>
</dbReference>
<dbReference type="EMBL" id="MRCG01000006">
    <property type="protein sequence ID" value="OKH48401.1"/>
    <property type="molecule type" value="Genomic_DNA"/>
</dbReference>
<dbReference type="InterPro" id="IPR050445">
    <property type="entry name" value="Bact_polysacc_biosynth/exp"/>
</dbReference>
<comment type="caution">
    <text evidence="11">The sequence shown here is derived from an EMBL/GenBank/DDBJ whole genome shotgun (WGS) entry which is preliminary data.</text>
</comment>
<evidence type="ECO:0000313" key="11">
    <source>
        <dbReference type="EMBL" id="OKH48401.1"/>
    </source>
</evidence>
<evidence type="ECO:0000256" key="3">
    <source>
        <dbReference type="ARBA" id="ARBA00022475"/>
    </source>
</evidence>
<evidence type="ECO:0000256" key="7">
    <source>
        <dbReference type="ARBA" id="ARBA00022989"/>
    </source>
</evidence>
<comment type="similarity">
    <text evidence="2">Belongs to the CpsC/CapA family.</text>
</comment>
<keyword evidence="7" id="KW-1133">Transmembrane helix</keyword>
<evidence type="ECO:0000256" key="5">
    <source>
        <dbReference type="ARBA" id="ARBA00022741"/>
    </source>
</evidence>
<dbReference type="Gene3D" id="3.40.50.300">
    <property type="entry name" value="P-loop containing nucleotide triphosphate hydrolases"/>
    <property type="match status" value="1"/>
</dbReference>
<dbReference type="GO" id="GO:0005886">
    <property type="term" value="C:plasma membrane"/>
    <property type="evidence" value="ECO:0007669"/>
    <property type="project" value="UniProtKB-SubCell"/>
</dbReference>
<dbReference type="GO" id="GO:0005524">
    <property type="term" value="F:ATP binding"/>
    <property type="evidence" value="ECO:0007669"/>
    <property type="project" value="UniProtKB-KW"/>
</dbReference>
<comment type="subcellular location">
    <subcellularLocation>
        <location evidence="1">Cell membrane</location>
        <topology evidence="1">Multi-pass membrane protein</topology>
    </subcellularLocation>
</comment>
<keyword evidence="9" id="KW-0175">Coiled coil</keyword>
<reference evidence="11 12" key="1">
    <citation type="submission" date="2016-11" db="EMBL/GenBank/DDBJ databases">
        <title>Draft Genome Sequences of Nine Cyanobacterial Strains from Diverse Habitats.</title>
        <authorList>
            <person name="Zhu T."/>
            <person name="Hou S."/>
            <person name="Lu X."/>
            <person name="Hess W.R."/>
        </authorList>
    </citation>
    <scope>NUCLEOTIDE SEQUENCE [LARGE SCALE GENOMIC DNA]</scope>
    <source>
        <strain evidence="11 12">NIES-30</strain>
    </source>
</reference>
<accession>A0A1U7J660</accession>
<protein>
    <recommendedName>
        <fullName evidence="10">Polysaccharide chain length determinant N-terminal domain-containing protein</fullName>
    </recommendedName>
</protein>
<evidence type="ECO:0000256" key="9">
    <source>
        <dbReference type="SAM" id="Coils"/>
    </source>
</evidence>
<dbReference type="Pfam" id="PF02706">
    <property type="entry name" value="Wzz"/>
    <property type="match status" value="1"/>
</dbReference>
<evidence type="ECO:0000256" key="6">
    <source>
        <dbReference type="ARBA" id="ARBA00022840"/>
    </source>
</evidence>
<evidence type="ECO:0000313" key="12">
    <source>
        <dbReference type="Proteomes" id="UP000185557"/>
    </source>
</evidence>
<keyword evidence="3" id="KW-1003">Cell membrane</keyword>
<evidence type="ECO:0000256" key="2">
    <source>
        <dbReference type="ARBA" id="ARBA00006683"/>
    </source>
</evidence>
<keyword evidence="5" id="KW-0547">Nucleotide-binding</keyword>
<dbReference type="InterPro" id="IPR005702">
    <property type="entry name" value="Wzc-like_C"/>
</dbReference>
<keyword evidence="12" id="KW-1185">Reference proteome</keyword>
<dbReference type="GO" id="GO:0004713">
    <property type="term" value="F:protein tyrosine kinase activity"/>
    <property type="evidence" value="ECO:0007669"/>
    <property type="project" value="TreeGrafter"/>
</dbReference>
<name>A0A1U7J660_9CYAN</name>
<evidence type="ECO:0000256" key="1">
    <source>
        <dbReference type="ARBA" id="ARBA00004651"/>
    </source>
</evidence>
<evidence type="ECO:0000256" key="4">
    <source>
        <dbReference type="ARBA" id="ARBA00022692"/>
    </source>
</evidence>
<keyword evidence="4" id="KW-0812">Transmembrane</keyword>
<proteinExistence type="inferred from homology"/>
<keyword evidence="8" id="KW-0472">Membrane</keyword>
<dbReference type="AlphaFoldDB" id="A0A1U7J660"/>
<organism evidence="11 12">
    <name type="scientific">Phormidium tenue NIES-30</name>
    <dbReference type="NCBI Taxonomy" id="549789"/>
    <lineage>
        <taxon>Bacteria</taxon>
        <taxon>Bacillati</taxon>
        <taxon>Cyanobacteriota</taxon>
        <taxon>Cyanophyceae</taxon>
        <taxon>Oscillatoriophycideae</taxon>
        <taxon>Oscillatoriales</taxon>
        <taxon>Oscillatoriaceae</taxon>
        <taxon>Phormidium</taxon>
    </lineage>
</organism>
<evidence type="ECO:0000256" key="8">
    <source>
        <dbReference type="ARBA" id="ARBA00023136"/>
    </source>
</evidence>
<dbReference type="InterPro" id="IPR027417">
    <property type="entry name" value="P-loop_NTPase"/>
</dbReference>
<feature type="coiled-coil region" evidence="9">
    <location>
        <begin position="240"/>
        <end position="267"/>
    </location>
</feature>
<dbReference type="CDD" id="cd05387">
    <property type="entry name" value="BY-kinase"/>
    <property type="match status" value="1"/>
</dbReference>